<proteinExistence type="inferred from homology"/>
<evidence type="ECO:0000256" key="3">
    <source>
        <dbReference type="ARBA" id="ARBA00023274"/>
    </source>
</evidence>
<sequence>MASITMKELLEAGVHFGHQTKRWNPKMKEYIFGERNGIYIIDLQKTLKMFKEASKYVTDLTSSGKVILFVGTKRQAQDAVAEEAKRAGMPYINSRWLGGLLTNWVTCQKSVKRLAELDEMAVDGRYELLTKKEVIKLERERKALSTSLSGIKNMRRLPDAIFVVDSNNEAIAVSEARKLGIPVVAVVDTNCDPTVVDYVIPGNDDALRAIRLFTTKIADAAFEGTQMISDKAFTEEFADVTPAGLPAHMLVDEDETVAEVHESAGIAEASTEDIPEENIDLNAVLGGGIRKAPVAIEALEEPTANDLEQVISA</sequence>
<reference evidence="7 8" key="1">
    <citation type="submission" date="2016-10" db="EMBL/GenBank/DDBJ databases">
        <authorList>
            <person name="de Groot N.N."/>
        </authorList>
    </citation>
    <scope>NUCLEOTIDE SEQUENCE [LARGE SCALE GENOMIC DNA]</scope>
    <source>
        <strain evidence="7 8">DSM 22489</strain>
    </source>
</reference>
<dbReference type="GO" id="GO:0006412">
    <property type="term" value="P:translation"/>
    <property type="evidence" value="ECO:0007669"/>
    <property type="project" value="UniProtKB-UniRule"/>
</dbReference>
<dbReference type="EMBL" id="FNVA01000005">
    <property type="protein sequence ID" value="SEG45720.1"/>
    <property type="molecule type" value="Genomic_DNA"/>
</dbReference>
<evidence type="ECO:0000256" key="4">
    <source>
        <dbReference type="ARBA" id="ARBA00035256"/>
    </source>
</evidence>
<dbReference type="AlphaFoldDB" id="A0A1H6ABN9"/>
<name>A0A1H6ABN9_9BACT</name>
<dbReference type="Pfam" id="PF00318">
    <property type="entry name" value="Ribosomal_S2"/>
    <property type="match status" value="1"/>
</dbReference>
<dbReference type="InterPro" id="IPR023591">
    <property type="entry name" value="Ribosomal_uS2_flav_dom_sf"/>
</dbReference>
<dbReference type="FunFam" id="1.10.287.610:FF:000001">
    <property type="entry name" value="30S ribosomal protein S2"/>
    <property type="match status" value="1"/>
</dbReference>
<keyword evidence="3 5" id="KW-0687">Ribonucleoprotein</keyword>
<accession>A0A1H6ABN9</accession>
<keyword evidence="2 5" id="KW-0689">Ribosomal protein</keyword>
<dbReference type="Proteomes" id="UP000236728">
    <property type="component" value="Unassembled WGS sequence"/>
</dbReference>
<dbReference type="NCBIfam" id="TIGR01011">
    <property type="entry name" value="rpsB_bact"/>
    <property type="match status" value="1"/>
</dbReference>
<evidence type="ECO:0000313" key="7">
    <source>
        <dbReference type="EMBL" id="SEG45720.1"/>
    </source>
</evidence>
<dbReference type="InterPro" id="IPR005706">
    <property type="entry name" value="Ribosomal_uS2_bac/mit/plastid"/>
</dbReference>
<evidence type="ECO:0000256" key="6">
    <source>
        <dbReference type="RuleBase" id="RU003631"/>
    </source>
</evidence>
<dbReference type="InterPro" id="IPR018130">
    <property type="entry name" value="Ribosomal_uS2_CS"/>
</dbReference>
<dbReference type="PROSITE" id="PS00962">
    <property type="entry name" value="RIBOSOMAL_S2_1"/>
    <property type="match status" value="1"/>
</dbReference>
<organism evidence="7 8">
    <name type="scientific">Bryocella elongata</name>
    <dbReference type="NCBI Taxonomy" id="863522"/>
    <lineage>
        <taxon>Bacteria</taxon>
        <taxon>Pseudomonadati</taxon>
        <taxon>Acidobacteriota</taxon>
        <taxon>Terriglobia</taxon>
        <taxon>Terriglobales</taxon>
        <taxon>Acidobacteriaceae</taxon>
        <taxon>Bryocella</taxon>
    </lineage>
</organism>
<dbReference type="InterPro" id="IPR001865">
    <property type="entry name" value="Ribosomal_uS2"/>
</dbReference>
<dbReference type="PANTHER" id="PTHR12534:SF0">
    <property type="entry name" value="SMALL RIBOSOMAL SUBUNIT PROTEIN US2M"/>
    <property type="match status" value="1"/>
</dbReference>
<evidence type="ECO:0000313" key="8">
    <source>
        <dbReference type="Proteomes" id="UP000236728"/>
    </source>
</evidence>
<evidence type="ECO:0000256" key="1">
    <source>
        <dbReference type="ARBA" id="ARBA00006242"/>
    </source>
</evidence>
<keyword evidence="8" id="KW-1185">Reference proteome</keyword>
<comment type="similarity">
    <text evidence="1 5 6">Belongs to the universal ribosomal protein uS2 family.</text>
</comment>
<dbReference type="GO" id="GO:0003735">
    <property type="term" value="F:structural constituent of ribosome"/>
    <property type="evidence" value="ECO:0007669"/>
    <property type="project" value="InterPro"/>
</dbReference>
<dbReference type="PANTHER" id="PTHR12534">
    <property type="entry name" value="30S RIBOSOMAL PROTEIN S2 PROKARYOTIC AND ORGANELLAR"/>
    <property type="match status" value="1"/>
</dbReference>
<dbReference type="RefSeq" id="WP_103933893.1">
    <property type="nucleotide sequence ID" value="NZ_FNVA01000005.1"/>
</dbReference>
<dbReference type="PRINTS" id="PR00395">
    <property type="entry name" value="RIBOSOMALS2"/>
</dbReference>
<evidence type="ECO:0000256" key="2">
    <source>
        <dbReference type="ARBA" id="ARBA00022980"/>
    </source>
</evidence>
<dbReference type="HAMAP" id="MF_00291_B">
    <property type="entry name" value="Ribosomal_uS2_B"/>
    <property type="match status" value="1"/>
</dbReference>
<dbReference type="SUPFAM" id="SSF52313">
    <property type="entry name" value="Ribosomal protein S2"/>
    <property type="match status" value="1"/>
</dbReference>
<protein>
    <recommendedName>
        <fullName evidence="4 5">Small ribosomal subunit protein uS2</fullName>
    </recommendedName>
</protein>
<dbReference type="OrthoDB" id="9808036at2"/>
<dbReference type="GO" id="GO:0022627">
    <property type="term" value="C:cytosolic small ribosomal subunit"/>
    <property type="evidence" value="ECO:0007669"/>
    <property type="project" value="TreeGrafter"/>
</dbReference>
<dbReference type="PROSITE" id="PS00963">
    <property type="entry name" value="RIBOSOMAL_S2_2"/>
    <property type="match status" value="1"/>
</dbReference>
<dbReference type="Gene3D" id="3.40.50.10490">
    <property type="entry name" value="Glucose-6-phosphate isomerase like protein, domain 1"/>
    <property type="match status" value="1"/>
</dbReference>
<dbReference type="Gene3D" id="1.10.287.610">
    <property type="entry name" value="Helix hairpin bin"/>
    <property type="match status" value="1"/>
</dbReference>
<gene>
    <name evidence="5" type="primary">rpsB</name>
    <name evidence="7" type="ORF">SAMN05421819_3033</name>
</gene>
<dbReference type="CDD" id="cd01425">
    <property type="entry name" value="RPS2"/>
    <property type="match status" value="1"/>
</dbReference>
<evidence type="ECO:0000256" key="5">
    <source>
        <dbReference type="HAMAP-Rule" id="MF_00291"/>
    </source>
</evidence>